<feature type="transmembrane region" description="Helical" evidence="2">
    <location>
        <begin position="7"/>
        <end position="26"/>
    </location>
</feature>
<accession>A0A1H1LWY1</accession>
<feature type="transmembrane region" description="Helical" evidence="2">
    <location>
        <begin position="61"/>
        <end position="82"/>
    </location>
</feature>
<dbReference type="EMBL" id="LT629732">
    <property type="protein sequence ID" value="SDR78575.1"/>
    <property type="molecule type" value="Genomic_DNA"/>
</dbReference>
<keyword evidence="2" id="KW-1133">Transmembrane helix</keyword>
<proteinExistence type="predicted"/>
<feature type="transmembrane region" description="Helical" evidence="2">
    <location>
        <begin position="209"/>
        <end position="234"/>
    </location>
</feature>
<sequence>MAWLAVYAFGLMACHYLVIAPAFAYLGFEKVPPNPLVGIVVAPTYLLCARRLPQSWERPSAIVYWMLFLVVVAPVHVLPMFTTNPSTAVWLMVGGVAAAFWLLGGIYSVPLWAFRPPAIPPRIYWPAYALLWLVMTGVVVGYYGLHLRLVTLSEIYAVRDTYRDSFGEVPKVAKYVVPWLGNVIAPVAIARGLMTRRWSWAALGVLTELYLVSLTGFKQLLFSSLLAAGVVVLARTTDLTRIGRRVGVLAGCGVFAVTAIDFARGGWGLSSILVRRLVLTSAVNTKYHFEFFLQSPKGHLGYGVLSHWVNYPYDLKPPFLIGQVYYGNPEMSANANLWADAYANFGLVGVFVFTGILAAVLHFADSAARGLPAGLALAALAQSAFSVSNTAMLTVLLTHGMLLAVAVVYLMPAGDDATRRRSVRRRIRRLIRRGLSEAGRPRPRPRLSGGRAPS</sequence>
<feature type="transmembrane region" description="Helical" evidence="2">
    <location>
        <begin position="391"/>
        <end position="411"/>
    </location>
</feature>
<dbReference type="AlphaFoldDB" id="A0A1H1LWY1"/>
<reference evidence="3 4" key="1">
    <citation type="submission" date="2016-10" db="EMBL/GenBank/DDBJ databases">
        <authorList>
            <person name="de Groot N.N."/>
        </authorList>
    </citation>
    <scope>NUCLEOTIDE SEQUENCE [LARGE SCALE GENOMIC DNA]</scope>
    <source>
        <strain evidence="3 4">DSM 22024</strain>
    </source>
</reference>
<dbReference type="STRING" id="117157.SAMN04489717_0555"/>
<feature type="transmembrane region" description="Helical" evidence="2">
    <location>
        <begin position="246"/>
        <end position="267"/>
    </location>
</feature>
<organism evidence="3 4">
    <name type="scientific">Actinopolymorpha singaporensis</name>
    <dbReference type="NCBI Taxonomy" id="117157"/>
    <lineage>
        <taxon>Bacteria</taxon>
        <taxon>Bacillati</taxon>
        <taxon>Actinomycetota</taxon>
        <taxon>Actinomycetes</taxon>
        <taxon>Propionibacteriales</taxon>
        <taxon>Actinopolymorphaceae</taxon>
        <taxon>Actinopolymorpha</taxon>
    </lineage>
</organism>
<feature type="transmembrane region" description="Helical" evidence="2">
    <location>
        <begin position="368"/>
        <end position="385"/>
    </location>
</feature>
<keyword evidence="4" id="KW-1185">Reference proteome</keyword>
<feature type="transmembrane region" description="Helical" evidence="2">
    <location>
        <begin position="125"/>
        <end position="145"/>
    </location>
</feature>
<feature type="region of interest" description="Disordered" evidence="1">
    <location>
        <begin position="434"/>
        <end position="454"/>
    </location>
</feature>
<evidence type="ECO:0000256" key="1">
    <source>
        <dbReference type="SAM" id="MobiDB-lite"/>
    </source>
</evidence>
<dbReference type="Proteomes" id="UP000198983">
    <property type="component" value="Chromosome I"/>
</dbReference>
<dbReference type="RefSeq" id="WP_172804849.1">
    <property type="nucleotide sequence ID" value="NZ_LT629732.1"/>
</dbReference>
<gene>
    <name evidence="3" type="ORF">SAMN04489717_0555</name>
</gene>
<feature type="transmembrane region" description="Helical" evidence="2">
    <location>
        <begin position="32"/>
        <end position="49"/>
    </location>
</feature>
<feature type="transmembrane region" description="Helical" evidence="2">
    <location>
        <begin position="341"/>
        <end position="361"/>
    </location>
</feature>
<keyword evidence="2" id="KW-0812">Transmembrane</keyword>
<evidence type="ECO:0000256" key="2">
    <source>
        <dbReference type="SAM" id="Phobius"/>
    </source>
</evidence>
<protein>
    <submittedName>
        <fullName evidence="3">Uncharacterized protein</fullName>
    </submittedName>
</protein>
<keyword evidence="2" id="KW-0472">Membrane</keyword>
<evidence type="ECO:0000313" key="4">
    <source>
        <dbReference type="Proteomes" id="UP000198983"/>
    </source>
</evidence>
<name>A0A1H1LWY1_9ACTN</name>
<feature type="transmembrane region" description="Helical" evidence="2">
    <location>
        <begin position="88"/>
        <end position="113"/>
    </location>
</feature>
<evidence type="ECO:0000313" key="3">
    <source>
        <dbReference type="EMBL" id="SDR78575.1"/>
    </source>
</evidence>